<proteinExistence type="predicted"/>
<evidence type="ECO:0000313" key="2">
    <source>
        <dbReference type="Proteomes" id="UP001556098"/>
    </source>
</evidence>
<organism evidence="1 2">
    <name type="scientific">Sulfitobacter sediminis</name>
    <dbReference type="NCBI Taxonomy" id="3234186"/>
    <lineage>
        <taxon>Bacteria</taxon>
        <taxon>Pseudomonadati</taxon>
        <taxon>Pseudomonadota</taxon>
        <taxon>Alphaproteobacteria</taxon>
        <taxon>Rhodobacterales</taxon>
        <taxon>Roseobacteraceae</taxon>
        <taxon>Sulfitobacter</taxon>
    </lineage>
</organism>
<dbReference type="RefSeq" id="WP_367877167.1">
    <property type="nucleotide sequence ID" value="NZ_JBFNXX010000004.1"/>
</dbReference>
<keyword evidence="2" id="KW-1185">Reference proteome</keyword>
<accession>A0ABV3RKQ7</accession>
<dbReference type="Proteomes" id="UP001556098">
    <property type="component" value="Unassembled WGS sequence"/>
</dbReference>
<reference evidence="1 2" key="1">
    <citation type="submission" date="2024-07" db="EMBL/GenBank/DDBJ databases">
        <title>Marimonas sp.nov., isolated from tidal-flat sediment.</title>
        <authorList>
            <person name="Jayan J.N."/>
            <person name="Lee S.S."/>
        </authorList>
    </citation>
    <scope>NUCLEOTIDE SEQUENCE [LARGE SCALE GENOMIC DNA]</scope>
    <source>
        <strain evidence="1 2">MJW-29</strain>
    </source>
</reference>
<protein>
    <submittedName>
        <fullName evidence="1">Uncharacterized protein</fullName>
    </submittedName>
</protein>
<sequence length="117" mass="13408">MQDRTIDSALLALRKQIIRNKGEGLEHVEELLRMRGVHMPRVLPPKRKDVAPRGMMTAMLLEALRDGPMTLREATAYVAKRRPELEPDFAYGRTLRVLVKLKAKGLVQREGRLWLAP</sequence>
<comment type="caution">
    <text evidence="1">The sequence shown here is derived from an EMBL/GenBank/DDBJ whole genome shotgun (WGS) entry which is preliminary data.</text>
</comment>
<gene>
    <name evidence="1" type="ORF">AB2B41_07625</name>
</gene>
<name>A0ABV3RKQ7_9RHOB</name>
<evidence type="ECO:0000313" key="1">
    <source>
        <dbReference type="EMBL" id="MEW9919466.1"/>
    </source>
</evidence>
<dbReference type="EMBL" id="JBFNXX010000004">
    <property type="protein sequence ID" value="MEW9919466.1"/>
    <property type="molecule type" value="Genomic_DNA"/>
</dbReference>